<evidence type="ECO:0000313" key="3">
    <source>
        <dbReference type="Proteomes" id="UP000008711"/>
    </source>
</evidence>
<feature type="chain" id="PRO_5006266426" evidence="1">
    <location>
        <begin position="20"/>
        <end position="128"/>
    </location>
</feature>
<keyword evidence="1" id="KW-0732">Signal</keyword>
<reference evidence="2 3" key="2">
    <citation type="journal article" date="2008" name="Bioinformatics">
        <title>Assembly reconciliation.</title>
        <authorList>
            <person name="Zimin A.V."/>
            <person name="Smith D.R."/>
            <person name="Sutton G."/>
            <person name="Yorke J.A."/>
        </authorList>
    </citation>
    <scope>NUCLEOTIDE SEQUENCE [LARGE SCALE GENOMIC DNA]</scope>
    <source>
        <strain evidence="2 3">TSC#14021-0224.01</strain>
    </source>
</reference>
<evidence type="ECO:0000313" key="2">
    <source>
        <dbReference type="EMBL" id="KQS63087.1"/>
    </source>
</evidence>
<dbReference type="Proteomes" id="UP000008711">
    <property type="component" value="Unassembled WGS sequence"/>
</dbReference>
<sequence>MNLYVLLVVVSVFLHFIQAAPSVDISNDELLDGKYLCEDFPALRELCNGYSASFRQTGFPNDDLSTSPLFNDFYKLFQRNVNIFLSKNKSPESLQERFSRTVSKRGLDSIGGGHLIKRTPLDRQLLSD</sequence>
<gene>
    <name evidence="2" type="primary">Dere\GG19976</name>
    <name evidence="2" type="synonym">dere_GLEANR_4814</name>
    <name evidence="2" type="synonym">GG19976</name>
    <name evidence="2" type="ORF">Dere_GG19976</name>
</gene>
<keyword evidence="3" id="KW-1185">Reference proteome</keyword>
<name>A0A0Q5W328_DROER</name>
<accession>A0A0Q5W328</accession>
<dbReference type="AlphaFoldDB" id="A0A0Q5W328"/>
<evidence type="ECO:0000256" key="1">
    <source>
        <dbReference type="SAM" id="SignalP"/>
    </source>
</evidence>
<dbReference type="OrthoDB" id="7813410at2759"/>
<proteinExistence type="predicted"/>
<protein>
    <submittedName>
        <fullName evidence="2">Uncharacterized protein, isoform B</fullName>
    </submittedName>
</protein>
<dbReference type="EMBL" id="CH954179">
    <property type="protein sequence ID" value="KQS63087.1"/>
    <property type="molecule type" value="Genomic_DNA"/>
</dbReference>
<reference evidence="2 3" key="1">
    <citation type="journal article" date="2007" name="Nature">
        <title>Evolution of genes and genomes on the Drosophila phylogeny.</title>
        <authorList>
            <consortium name="Drosophila 12 Genomes Consortium"/>
            <person name="Clark A.G."/>
            <person name="Eisen M.B."/>
            <person name="Smith D.R."/>
            <person name="Bergman C.M."/>
            <person name="Oliver B."/>
            <person name="Markow T.A."/>
            <person name="Kaufman T.C."/>
            <person name="Kellis M."/>
            <person name="Gelbart W."/>
            <person name="Iyer V.N."/>
            <person name="Pollard D.A."/>
            <person name="Sackton T.B."/>
            <person name="Larracuente A.M."/>
            <person name="Singh N.D."/>
            <person name="Abad J.P."/>
            <person name="Abt D.N."/>
            <person name="Adryan B."/>
            <person name="Aguade M."/>
            <person name="Akashi H."/>
            <person name="Anderson W.W."/>
            <person name="Aquadro C.F."/>
            <person name="Ardell D.H."/>
            <person name="Arguello R."/>
            <person name="Artieri C.G."/>
            <person name="Barbash D.A."/>
            <person name="Barker D."/>
            <person name="Barsanti P."/>
            <person name="Batterham P."/>
            <person name="Batzoglou S."/>
            <person name="Begun D."/>
            <person name="Bhutkar A."/>
            <person name="Blanco E."/>
            <person name="Bosak S.A."/>
            <person name="Bradley R.K."/>
            <person name="Brand A.D."/>
            <person name="Brent M.R."/>
            <person name="Brooks A.N."/>
            <person name="Brown R.H."/>
            <person name="Butlin R.K."/>
            <person name="Caggese C."/>
            <person name="Calvi B.R."/>
            <person name="Bernardo de Carvalho A."/>
            <person name="Caspi A."/>
            <person name="Castrezana S."/>
            <person name="Celniker S.E."/>
            <person name="Chang J.L."/>
            <person name="Chapple C."/>
            <person name="Chatterji S."/>
            <person name="Chinwalla A."/>
            <person name="Civetta A."/>
            <person name="Clifton S.W."/>
            <person name="Comeron J.M."/>
            <person name="Costello J.C."/>
            <person name="Coyne J.A."/>
            <person name="Daub J."/>
            <person name="David R.G."/>
            <person name="Delcher A.L."/>
            <person name="Delehaunty K."/>
            <person name="Do C.B."/>
            <person name="Ebling H."/>
            <person name="Edwards K."/>
            <person name="Eickbush T."/>
            <person name="Evans J.D."/>
            <person name="Filipski A."/>
            <person name="Findeiss S."/>
            <person name="Freyhult E."/>
            <person name="Fulton L."/>
            <person name="Fulton R."/>
            <person name="Garcia A.C."/>
            <person name="Gardiner A."/>
            <person name="Garfield D.A."/>
            <person name="Garvin B.E."/>
            <person name="Gibson G."/>
            <person name="Gilbert D."/>
            <person name="Gnerre S."/>
            <person name="Godfrey J."/>
            <person name="Good R."/>
            <person name="Gotea V."/>
            <person name="Gravely B."/>
            <person name="Greenberg A.J."/>
            <person name="Griffiths-Jones S."/>
            <person name="Gross S."/>
            <person name="Guigo R."/>
            <person name="Gustafson E.A."/>
            <person name="Haerty W."/>
            <person name="Hahn M.W."/>
            <person name="Halligan D.L."/>
            <person name="Halpern A.L."/>
            <person name="Halter G.M."/>
            <person name="Han M.V."/>
            <person name="Heger A."/>
            <person name="Hillier L."/>
            <person name="Hinrichs A.S."/>
            <person name="Holmes I."/>
            <person name="Hoskins R.A."/>
            <person name="Hubisz M.J."/>
            <person name="Hultmark D."/>
            <person name="Huntley M.A."/>
            <person name="Jaffe D.B."/>
            <person name="Jagadeeshan S."/>
            <person name="Jeck W.R."/>
            <person name="Johnson J."/>
            <person name="Jones C.D."/>
            <person name="Jordan W.C."/>
            <person name="Karpen G.H."/>
            <person name="Kataoka E."/>
            <person name="Keightley P.D."/>
            <person name="Kheradpour P."/>
            <person name="Kirkness E.F."/>
            <person name="Koerich L.B."/>
            <person name="Kristiansen K."/>
            <person name="Kudrna D."/>
            <person name="Kulathinal R.J."/>
            <person name="Kumar S."/>
            <person name="Kwok R."/>
            <person name="Lander E."/>
            <person name="Langley C.H."/>
            <person name="Lapoint R."/>
            <person name="Lazzaro B.P."/>
            <person name="Lee S.J."/>
            <person name="Levesque L."/>
            <person name="Li R."/>
            <person name="Lin C.F."/>
            <person name="Lin M.F."/>
            <person name="Lindblad-Toh K."/>
            <person name="Llopart A."/>
            <person name="Long M."/>
            <person name="Low L."/>
            <person name="Lozovsky E."/>
            <person name="Lu J."/>
            <person name="Luo M."/>
            <person name="Machado C.A."/>
            <person name="Makalowski W."/>
            <person name="Marzo M."/>
            <person name="Matsuda M."/>
            <person name="Matzkin L."/>
            <person name="McAllister B."/>
            <person name="McBride C.S."/>
            <person name="McKernan B."/>
            <person name="McKernan K."/>
            <person name="Mendez-Lago M."/>
            <person name="Minx P."/>
            <person name="Mollenhauer M.U."/>
            <person name="Montooth K."/>
            <person name="Mount S.M."/>
            <person name="Mu X."/>
            <person name="Myers E."/>
            <person name="Negre B."/>
            <person name="Newfeld S."/>
            <person name="Nielsen R."/>
            <person name="Noor M.A."/>
            <person name="O'Grady P."/>
            <person name="Pachter L."/>
            <person name="Papaceit M."/>
            <person name="Parisi M.J."/>
            <person name="Parisi M."/>
            <person name="Parts L."/>
            <person name="Pedersen J.S."/>
            <person name="Pesole G."/>
            <person name="Phillippy A.M."/>
            <person name="Ponting C.P."/>
            <person name="Pop M."/>
            <person name="Porcelli D."/>
            <person name="Powell J.R."/>
            <person name="Prohaska S."/>
            <person name="Pruitt K."/>
            <person name="Puig M."/>
            <person name="Quesneville H."/>
            <person name="Ram K.R."/>
            <person name="Rand D."/>
            <person name="Rasmussen M.D."/>
            <person name="Reed L.K."/>
            <person name="Reenan R."/>
            <person name="Reily A."/>
            <person name="Remington K.A."/>
            <person name="Rieger T.T."/>
            <person name="Ritchie M.G."/>
            <person name="Robin C."/>
            <person name="Rogers Y.H."/>
            <person name="Rohde C."/>
            <person name="Rozas J."/>
            <person name="Rubenfield M.J."/>
            <person name="Ruiz A."/>
            <person name="Russo S."/>
            <person name="Salzberg S.L."/>
            <person name="Sanchez-Gracia A."/>
            <person name="Saranga D.J."/>
            <person name="Sato H."/>
            <person name="Schaeffer S.W."/>
            <person name="Schatz M.C."/>
            <person name="Schlenke T."/>
            <person name="Schwartz R."/>
            <person name="Segarra C."/>
            <person name="Singh R.S."/>
            <person name="Sirot L."/>
            <person name="Sirota M."/>
            <person name="Sisneros N.B."/>
            <person name="Smith C.D."/>
            <person name="Smith T.F."/>
            <person name="Spieth J."/>
            <person name="Stage D.E."/>
            <person name="Stark A."/>
            <person name="Stephan W."/>
            <person name="Strausberg R.L."/>
            <person name="Strempel S."/>
            <person name="Sturgill D."/>
            <person name="Sutton G."/>
            <person name="Sutton G.G."/>
            <person name="Tao W."/>
            <person name="Teichmann S."/>
            <person name="Tobari Y.N."/>
            <person name="Tomimura Y."/>
            <person name="Tsolas J.M."/>
            <person name="Valente V.L."/>
            <person name="Venter E."/>
            <person name="Venter J.C."/>
            <person name="Vicario S."/>
            <person name="Vieira F.G."/>
            <person name="Vilella A.J."/>
            <person name="Villasante A."/>
            <person name="Walenz B."/>
            <person name="Wang J."/>
            <person name="Wasserman M."/>
            <person name="Watts T."/>
            <person name="Wilson D."/>
            <person name="Wilson R.K."/>
            <person name="Wing R.A."/>
            <person name="Wolfner M.F."/>
            <person name="Wong A."/>
            <person name="Wong G.K."/>
            <person name="Wu C.I."/>
            <person name="Wu G."/>
            <person name="Yamamoto D."/>
            <person name="Yang H.P."/>
            <person name="Yang S.P."/>
            <person name="Yorke J.A."/>
            <person name="Yoshida K."/>
            <person name="Zdobnov E."/>
            <person name="Zhang P."/>
            <person name="Zhang Y."/>
            <person name="Zimin A.V."/>
            <person name="Baldwin J."/>
            <person name="Abdouelleil A."/>
            <person name="Abdulkadir J."/>
            <person name="Abebe A."/>
            <person name="Abera B."/>
            <person name="Abreu J."/>
            <person name="Acer S.C."/>
            <person name="Aftuck L."/>
            <person name="Alexander A."/>
            <person name="An P."/>
            <person name="Anderson E."/>
            <person name="Anderson S."/>
            <person name="Arachi H."/>
            <person name="Azer M."/>
            <person name="Bachantsang P."/>
            <person name="Barry A."/>
            <person name="Bayul T."/>
            <person name="Berlin A."/>
            <person name="Bessette D."/>
            <person name="Bloom T."/>
            <person name="Blye J."/>
            <person name="Boguslavskiy L."/>
            <person name="Bonnet C."/>
            <person name="Boukhgalter B."/>
            <person name="Bourzgui I."/>
            <person name="Brown A."/>
            <person name="Cahill P."/>
            <person name="Channer S."/>
            <person name="Cheshatsang Y."/>
            <person name="Chuda L."/>
            <person name="Citroen M."/>
            <person name="Collymore A."/>
            <person name="Cooke P."/>
            <person name="Costello M."/>
            <person name="D'Aco K."/>
            <person name="Daza R."/>
            <person name="De Haan G."/>
            <person name="DeGray S."/>
            <person name="DeMaso C."/>
            <person name="Dhargay N."/>
            <person name="Dooley K."/>
            <person name="Dooley E."/>
            <person name="Doricent M."/>
            <person name="Dorje P."/>
            <person name="Dorjee K."/>
            <person name="Dupes A."/>
            <person name="Elong R."/>
            <person name="Falk J."/>
            <person name="Farina A."/>
            <person name="Faro S."/>
            <person name="Ferguson D."/>
            <person name="Fisher S."/>
            <person name="Foley C.D."/>
            <person name="Franke A."/>
            <person name="Friedrich D."/>
            <person name="Gadbois L."/>
            <person name="Gearin G."/>
            <person name="Gearin C.R."/>
            <person name="Giannoukos G."/>
            <person name="Goode T."/>
            <person name="Graham J."/>
            <person name="Grandbois E."/>
            <person name="Grewal S."/>
            <person name="Gyaltsen K."/>
            <person name="Hafez N."/>
            <person name="Hagos B."/>
            <person name="Hall J."/>
            <person name="Henson C."/>
            <person name="Hollinger A."/>
            <person name="Honan T."/>
            <person name="Huard M.D."/>
            <person name="Hughes L."/>
            <person name="Hurhula B."/>
            <person name="Husby M.E."/>
            <person name="Kamat A."/>
            <person name="Kanga B."/>
            <person name="Kashin S."/>
            <person name="Khazanovich D."/>
            <person name="Kisner P."/>
            <person name="Lance K."/>
            <person name="Lara M."/>
            <person name="Lee W."/>
            <person name="Lennon N."/>
            <person name="Letendre F."/>
            <person name="LeVine R."/>
            <person name="Lipovsky A."/>
            <person name="Liu X."/>
            <person name="Liu J."/>
            <person name="Liu S."/>
            <person name="Lokyitsang T."/>
            <person name="Lokyitsang Y."/>
            <person name="Lubonja R."/>
            <person name="Lui A."/>
            <person name="MacDonald P."/>
            <person name="Magnisalis V."/>
            <person name="Maru K."/>
            <person name="Matthews C."/>
            <person name="McCusker W."/>
            <person name="McDonough S."/>
            <person name="Mehta T."/>
            <person name="Meldrim J."/>
            <person name="Meneus L."/>
            <person name="Mihai O."/>
            <person name="Mihalev A."/>
            <person name="Mihova T."/>
            <person name="Mittelman R."/>
            <person name="Mlenga V."/>
            <person name="Montmayeur A."/>
            <person name="Mulrain L."/>
            <person name="Navidi A."/>
            <person name="Naylor J."/>
            <person name="Negash T."/>
            <person name="Nguyen T."/>
            <person name="Nguyen N."/>
            <person name="Nicol R."/>
            <person name="Norbu C."/>
            <person name="Norbu N."/>
            <person name="Novod N."/>
            <person name="O'Neill B."/>
            <person name="Osman S."/>
            <person name="Markiewicz E."/>
            <person name="Oyono O.L."/>
            <person name="Patti C."/>
            <person name="Phunkhang P."/>
            <person name="Pierre F."/>
            <person name="Priest M."/>
            <person name="Raghuraman S."/>
            <person name="Rege F."/>
            <person name="Reyes R."/>
            <person name="Rise C."/>
            <person name="Rogov P."/>
            <person name="Ross K."/>
            <person name="Ryan E."/>
            <person name="Settipalli S."/>
            <person name="Shea T."/>
            <person name="Sherpa N."/>
            <person name="Shi L."/>
            <person name="Shih D."/>
            <person name="Sparrow T."/>
            <person name="Spaulding J."/>
            <person name="Stalker J."/>
            <person name="Stange-Thomann N."/>
            <person name="Stavropoulos S."/>
            <person name="Stone C."/>
            <person name="Strader C."/>
            <person name="Tesfaye S."/>
            <person name="Thomson T."/>
            <person name="Thoulutsang Y."/>
            <person name="Thoulutsang D."/>
            <person name="Topham K."/>
            <person name="Topping I."/>
            <person name="Tsamla T."/>
            <person name="Vassiliev H."/>
            <person name="Vo A."/>
            <person name="Wangchuk T."/>
            <person name="Wangdi T."/>
            <person name="Weiand M."/>
            <person name="Wilkinson J."/>
            <person name="Wilson A."/>
            <person name="Yadav S."/>
            <person name="Young G."/>
            <person name="Yu Q."/>
            <person name="Zembek L."/>
            <person name="Zhong D."/>
            <person name="Zimmer A."/>
            <person name="Zwirko Z."/>
            <person name="Jaffe D.B."/>
            <person name="Alvarez P."/>
            <person name="Brockman W."/>
            <person name="Butler J."/>
            <person name="Chin C."/>
            <person name="Gnerre S."/>
            <person name="Grabherr M."/>
            <person name="Kleber M."/>
            <person name="Mauceli E."/>
            <person name="MacCallum I."/>
        </authorList>
    </citation>
    <scope>NUCLEOTIDE SEQUENCE [LARGE SCALE GENOMIC DNA]</scope>
    <source>
        <strain evidence="2 3">TSC#14021-0224.01</strain>
    </source>
</reference>
<feature type="signal peptide" evidence="1">
    <location>
        <begin position="1"/>
        <end position="19"/>
    </location>
</feature>
<organism evidence="2 3">
    <name type="scientific">Drosophila erecta</name>
    <name type="common">Fruit fly</name>
    <dbReference type="NCBI Taxonomy" id="7220"/>
    <lineage>
        <taxon>Eukaryota</taxon>
        <taxon>Metazoa</taxon>
        <taxon>Ecdysozoa</taxon>
        <taxon>Arthropoda</taxon>
        <taxon>Hexapoda</taxon>
        <taxon>Insecta</taxon>
        <taxon>Pterygota</taxon>
        <taxon>Neoptera</taxon>
        <taxon>Endopterygota</taxon>
        <taxon>Diptera</taxon>
        <taxon>Brachycera</taxon>
        <taxon>Muscomorpha</taxon>
        <taxon>Ephydroidea</taxon>
        <taxon>Drosophilidae</taxon>
        <taxon>Drosophila</taxon>
        <taxon>Sophophora</taxon>
    </lineage>
</organism>